<dbReference type="Proteomes" id="UP000001882">
    <property type="component" value="Chromosome"/>
</dbReference>
<accession>D1YYL7</accession>
<dbReference type="AlphaFoldDB" id="D1YYL7"/>
<reference evidence="3" key="3">
    <citation type="journal article" date="2011" name="PLoS ONE">
        <title>Genome sequence of a mesophilic hydrogenotrophic methanogen Methanocella paludicola, the first cultivated representative of the order Methanocellales.</title>
        <authorList>
            <person name="Sakai S."/>
            <person name="Takaki Y."/>
            <person name="Shimamura S."/>
            <person name="Sekine M."/>
            <person name="Tajima T."/>
            <person name="Kosugi H."/>
            <person name="Ichikawa N."/>
            <person name="Tasumi E."/>
            <person name="Hiraki A.T."/>
            <person name="Shimizu A."/>
            <person name="Kato Y."/>
            <person name="Nishiko R."/>
            <person name="Mori K."/>
            <person name="Fujita N."/>
            <person name="Imachi H."/>
            <person name="Takai K."/>
        </authorList>
    </citation>
    <scope>NUCLEOTIDE SEQUENCE [LARGE SCALE GENOMIC DNA]</scope>
    <source>
        <strain evidence="3">DSM 17711 / JCM 13418 / NBRC 101707 / SANAE</strain>
    </source>
</reference>
<dbReference type="Pfam" id="PF09754">
    <property type="entry name" value="PAC2"/>
    <property type="match status" value="1"/>
</dbReference>
<keyword evidence="3" id="KW-1185">Reference proteome</keyword>
<dbReference type="KEGG" id="mpd:MCP_1467"/>
<dbReference type="OrthoDB" id="35908at2157"/>
<dbReference type="PANTHER" id="PTHR35610">
    <property type="entry name" value="3-ISOPROPYLMALATE DEHYDRATASE-RELATED"/>
    <property type="match status" value="1"/>
</dbReference>
<dbReference type="PATRIC" id="fig|304371.9.peg.1505"/>
<proteinExistence type="predicted"/>
<keyword evidence="1" id="KW-0175">Coiled coil</keyword>
<reference evidence="2 3" key="2">
    <citation type="journal article" date="2008" name="Int. J. Syst. Evol. Microbiol.">
        <title>Methanocella paludicola gen. nov., sp. nov., a methane-producing archaeon, the first isolate of the lineage 'Rice Cluster I', and proposal of the new archaeal order Methanocellales ord. nov.</title>
        <authorList>
            <person name="Sakai S."/>
            <person name="Imachi H."/>
            <person name="Hanada S."/>
            <person name="Ohashi A."/>
            <person name="Harada H."/>
            <person name="Kamagata Y."/>
        </authorList>
    </citation>
    <scope>NUCLEOTIDE SEQUENCE [LARGE SCALE GENOMIC DNA]</scope>
    <source>
        <strain evidence="3">DSM 17711 / JCM 13418 / NBRC 101707 / SANAE</strain>
    </source>
</reference>
<organism evidence="2 3">
    <name type="scientific">Methanocella paludicola (strain DSM 17711 / JCM 13418 / NBRC 101707 / SANAE)</name>
    <dbReference type="NCBI Taxonomy" id="304371"/>
    <lineage>
        <taxon>Archaea</taxon>
        <taxon>Methanobacteriati</taxon>
        <taxon>Methanobacteriota</taxon>
        <taxon>Stenosarchaea group</taxon>
        <taxon>Methanomicrobia</taxon>
        <taxon>Methanocellales</taxon>
        <taxon>Methanocellaceae</taxon>
        <taxon>Methanocella</taxon>
    </lineage>
</organism>
<dbReference type="Gene3D" id="3.40.50.10900">
    <property type="entry name" value="PAC-like subunit"/>
    <property type="match status" value="1"/>
</dbReference>
<evidence type="ECO:0000313" key="3">
    <source>
        <dbReference type="Proteomes" id="UP000001882"/>
    </source>
</evidence>
<dbReference type="InParanoid" id="D1YYL7"/>
<dbReference type="RefSeq" id="WP_012900218.1">
    <property type="nucleotide sequence ID" value="NC_013665.1"/>
</dbReference>
<dbReference type="SUPFAM" id="SSF159659">
    <property type="entry name" value="Cgl1923-like"/>
    <property type="match status" value="1"/>
</dbReference>
<dbReference type="EMBL" id="AP011532">
    <property type="protein sequence ID" value="BAI61539.1"/>
    <property type="molecule type" value="Genomic_DNA"/>
</dbReference>
<dbReference type="STRING" id="304371.MCP_1467"/>
<name>D1YYL7_METPS</name>
<feature type="coiled-coil region" evidence="1">
    <location>
        <begin position="208"/>
        <end position="235"/>
    </location>
</feature>
<dbReference type="InterPro" id="IPR038389">
    <property type="entry name" value="PSMG2_sf"/>
</dbReference>
<protein>
    <recommendedName>
        <fullName evidence="4">3-isopropylmalate dehydratase</fullName>
    </recommendedName>
</protein>
<dbReference type="eggNOG" id="arCOG00347">
    <property type="taxonomic scope" value="Archaea"/>
</dbReference>
<evidence type="ECO:0000256" key="1">
    <source>
        <dbReference type="SAM" id="Coils"/>
    </source>
</evidence>
<reference evidence="2 3" key="1">
    <citation type="journal article" date="2007" name="Appl. Environ. Microbiol.">
        <title>Isolation of key methanogens for global methane emission from rice paddy fields: a novel isolate affiliated with the clone cluster rice cluster I.</title>
        <authorList>
            <person name="Sakai S."/>
            <person name="Imachi H."/>
            <person name="Sekiguchi Y."/>
            <person name="Ohashi A."/>
            <person name="Harada H."/>
            <person name="Kamagata Y."/>
        </authorList>
    </citation>
    <scope>NUCLEOTIDE SEQUENCE [LARGE SCALE GENOMIC DNA]</scope>
    <source>
        <strain evidence="3">DSM 17711 / JCM 13418 / NBRC 101707 / SANAE</strain>
    </source>
</reference>
<dbReference type="InterPro" id="IPR019151">
    <property type="entry name" value="Proteasome_assmbl_chaperone_2"/>
</dbReference>
<dbReference type="InterPro" id="IPR004425">
    <property type="entry name" value="MJ0106-like"/>
</dbReference>
<gene>
    <name evidence="2" type="ordered locus">MCP_1467</name>
</gene>
<sequence length="244" mass="26764">MPDKMDDFVKVNVEKLECKNPTIICGFPGMGLVGNIVSQFLMDQFKMIPCGYVESRLFPPVAIVYGGLVKNPVRLYENPEREIVIVFSDIPIDPVISGEVGKSIVNWAKDVNPKDIIAIAGLATTGEEHRVFAAGATSEDLERIKDNAQVFEVGTISGVPGVIMNECKNHNIPAVCMLGETRSANPDPRAAAELVKALAKIYSWDINVDILLKEADQIEQMMHKLSEQVGEAEAKPPKDYSMYG</sequence>
<evidence type="ECO:0000313" key="2">
    <source>
        <dbReference type="EMBL" id="BAI61539.1"/>
    </source>
</evidence>
<dbReference type="NCBIfam" id="TIGR00161">
    <property type="entry name" value="proteasome assembly chaperone family protein"/>
    <property type="match status" value="1"/>
</dbReference>
<evidence type="ECO:0008006" key="4">
    <source>
        <dbReference type="Google" id="ProtNLM"/>
    </source>
</evidence>
<dbReference type="PANTHER" id="PTHR35610:SF8">
    <property type="entry name" value="3-ISOPROPYLMALATE DEHYDRATASE"/>
    <property type="match status" value="1"/>
</dbReference>
<dbReference type="FunCoup" id="D1YYL7">
    <property type="interactions" value="3"/>
</dbReference>
<dbReference type="GeneID" id="8681415"/>